<protein>
    <submittedName>
        <fullName evidence="2">Uncharacterized protein</fullName>
    </submittedName>
</protein>
<keyword evidence="1" id="KW-1133">Transmembrane helix</keyword>
<name>A0ABY6MH08_9BACT</name>
<evidence type="ECO:0000313" key="3">
    <source>
        <dbReference type="Proteomes" id="UP001163156"/>
    </source>
</evidence>
<organism evidence="2 3">
    <name type="scientific">Algoriphagus halophytocola</name>
    <dbReference type="NCBI Taxonomy" id="2991499"/>
    <lineage>
        <taxon>Bacteria</taxon>
        <taxon>Pseudomonadati</taxon>
        <taxon>Bacteroidota</taxon>
        <taxon>Cytophagia</taxon>
        <taxon>Cytophagales</taxon>
        <taxon>Cyclobacteriaceae</taxon>
        <taxon>Algoriphagus</taxon>
    </lineage>
</organism>
<sequence>MELAKHCELCDHRVFDLSTGTTCGLTSMRPDFKGKCPNIKFGDNHIRRIREVNIEHYRVASKKWMNVAHFILYFMIGVTIMLGGYFLGSMAWDKGVVSKVPLIIIGVGFLIIPFATGPLISFRQDFQIEKKRKMKMDQLLKSYNIEYDSEIIVDEDVHGNKDYNAKISFSRLHYK</sequence>
<feature type="transmembrane region" description="Helical" evidence="1">
    <location>
        <begin position="100"/>
        <end position="122"/>
    </location>
</feature>
<reference evidence="2" key="1">
    <citation type="submission" date="2022-10" db="EMBL/GenBank/DDBJ databases">
        <title>Algoriphagus sp. a novel bacteria isolate from halophytes salicornia europaea.</title>
        <authorList>
            <person name="Peng Y."/>
            <person name="Jiang L."/>
            <person name="Lee J."/>
        </authorList>
    </citation>
    <scope>NUCLEOTIDE SEQUENCE</scope>
    <source>
        <strain evidence="2">TR-M5</strain>
    </source>
</reference>
<keyword evidence="1" id="KW-0472">Membrane</keyword>
<keyword evidence="1" id="KW-0812">Transmembrane</keyword>
<keyword evidence="3" id="KW-1185">Reference proteome</keyword>
<evidence type="ECO:0000313" key="2">
    <source>
        <dbReference type="EMBL" id="UZD21489.1"/>
    </source>
</evidence>
<accession>A0ABY6MH08</accession>
<feature type="transmembrane region" description="Helical" evidence="1">
    <location>
        <begin position="67"/>
        <end position="88"/>
    </location>
</feature>
<evidence type="ECO:0000256" key="1">
    <source>
        <dbReference type="SAM" id="Phobius"/>
    </source>
</evidence>
<dbReference type="EMBL" id="CP110226">
    <property type="protein sequence ID" value="UZD21489.1"/>
    <property type="molecule type" value="Genomic_DNA"/>
</dbReference>
<dbReference type="Proteomes" id="UP001163156">
    <property type="component" value="Chromosome"/>
</dbReference>
<gene>
    <name evidence="2" type="ORF">OM944_12530</name>
</gene>
<dbReference type="RefSeq" id="WP_264807961.1">
    <property type="nucleotide sequence ID" value="NZ_CP110226.1"/>
</dbReference>
<proteinExistence type="predicted"/>